<sequence>MNVSRGRVNWKRPYDPLQFLKFIHRVNRCTRCVSYVVISVLIKHEHSLELRYKGISPFVYVESKPLEDTKPLEETKQMAPQIDDGEMMEGAESQNPFLPRFAMKKLRERSEKANAQRRNYQGWRRWNAPQRVPCPDRYY</sequence>
<reference evidence="1" key="1">
    <citation type="submission" date="2020-08" db="EMBL/GenBank/DDBJ databases">
        <title>Spodoptera exigua strain:BAW_Kor-Di-RS1 Genome sequencing and assembly.</title>
        <authorList>
            <person name="Kim J."/>
            <person name="Nam H.Y."/>
            <person name="Kwon M."/>
            <person name="Choi J.H."/>
            <person name="Cho S.R."/>
            <person name="Kim G.-H."/>
        </authorList>
    </citation>
    <scope>NUCLEOTIDE SEQUENCE</scope>
    <source>
        <strain evidence="1">BAW_Kor-Di-RS1</strain>
        <tissue evidence="1">Whole-body</tissue>
    </source>
</reference>
<organism evidence="1 2">
    <name type="scientific">Spodoptera exigua</name>
    <name type="common">Beet armyworm</name>
    <name type="synonym">Noctua fulgens</name>
    <dbReference type="NCBI Taxonomy" id="7107"/>
    <lineage>
        <taxon>Eukaryota</taxon>
        <taxon>Metazoa</taxon>
        <taxon>Ecdysozoa</taxon>
        <taxon>Arthropoda</taxon>
        <taxon>Hexapoda</taxon>
        <taxon>Insecta</taxon>
        <taxon>Pterygota</taxon>
        <taxon>Neoptera</taxon>
        <taxon>Endopterygota</taxon>
        <taxon>Lepidoptera</taxon>
        <taxon>Glossata</taxon>
        <taxon>Ditrysia</taxon>
        <taxon>Noctuoidea</taxon>
        <taxon>Noctuidae</taxon>
        <taxon>Amphipyrinae</taxon>
        <taxon>Spodoptera</taxon>
    </lineage>
</organism>
<protein>
    <submittedName>
        <fullName evidence="1">Uncharacterized protein</fullName>
    </submittedName>
</protein>
<dbReference type="EMBL" id="JACKWZ010000050">
    <property type="protein sequence ID" value="KAF9418826.1"/>
    <property type="molecule type" value="Genomic_DNA"/>
</dbReference>
<gene>
    <name evidence="1" type="ORF">HW555_004493</name>
</gene>
<proteinExistence type="predicted"/>
<evidence type="ECO:0000313" key="2">
    <source>
        <dbReference type="Proteomes" id="UP000648187"/>
    </source>
</evidence>
<evidence type="ECO:0000313" key="1">
    <source>
        <dbReference type="EMBL" id="KAF9418826.1"/>
    </source>
</evidence>
<accession>A0A835GL32</accession>
<name>A0A835GL32_SPOEX</name>
<dbReference type="AlphaFoldDB" id="A0A835GL32"/>
<comment type="caution">
    <text evidence="1">The sequence shown here is derived from an EMBL/GenBank/DDBJ whole genome shotgun (WGS) entry which is preliminary data.</text>
</comment>
<dbReference type="Proteomes" id="UP000648187">
    <property type="component" value="Unassembled WGS sequence"/>
</dbReference>
<keyword evidence="2" id="KW-1185">Reference proteome</keyword>